<dbReference type="Proteomes" id="UP000038750">
    <property type="component" value="Unassembled WGS sequence"/>
</dbReference>
<sequence length="58" mass="6529">MTLLPMDERALPILQEERKRLQSTYDECSKIIPGSPALDKITEAIDAIDEEISKRSGL</sequence>
<dbReference type="RefSeq" id="WP_155407369.1">
    <property type="nucleotide sequence ID" value="NZ_CPZJ01000008.1"/>
</dbReference>
<dbReference type="AlphaFoldDB" id="A0A0T9M951"/>
<protein>
    <submittedName>
        <fullName evidence="1">Uncharacterized protein</fullName>
    </submittedName>
</protein>
<name>A0A0T9M951_YERIN</name>
<evidence type="ECO:0000313" key="1">
    <source>
        <dbReference type="EMBL" id="CNF81549.1"/>
    </source>
</evidence>
<proteinExistence type="predicted"/>
<accession>A0A0T9M951</accession>
<evidence type="ECO:0000313" key="2">
    <source>
        <dbReference type="Proteomes" id="UP000038750"/>
    </source>
</evidence>
<dbReference type="EMBL" id="CPZJ01000008">
    <property type="protein sequence ID" value="CNF81549.1"/>
    <property type="molecule type" value="Genomic_DNA"/>
</dbReference>
<dbReference type="OrthoDB" id="1094665at2"/>
<reference evidence="1 2" key="1">
    <citation type="submission" date="2015-03" db="EMBL/GenBank/DDBJ databases">
        <authorList>
            <person name="Murphy D."/>
        </authorList>
    </citation>
    <scope>NUCLEOTIDE SEQUENCE [LARGE SCALE GENOMIC DNA]</scope>
    <source>
        <strain evidence="1 2">BR165/97</strain>
    </source>
</reference>
<organism evidence="1 2">
    <name type="scientific">Yersinia intermedia</name>
    <dbReference type="NCBI Taxonomy" id="631"/>
    <lineage>
        <taxon>Bacteria</taxon>
        <taxon>Pseudomonadati</taxon>
        <taxon>Pseudomonadota</taxon>
        <taxon>Gammaproteobacteria</taxon>
        <taxon>Enterobacterales</taxon>
        <taxon>Yersiniaceae</taxon>
        <taxon>Yersinia</taxon>
    </lineage>
</organism>
<gene>
    <name evidence="1" type="ORF">ERS008530_02189</name>
</gene>